<dbReference type="Pfam" id="PF01610">
    <property type="entry name" value="DDE_Tnp_ISL3"/>
    <property type="match status" value="1"/>
</dbReference>
<dbReference type="InterPro" id="IPR047951">
    <property type="entry name" value="Transpos_ISL3"/>
</dbReference>
<protein>
    <submittedName>
        <fullName evidence="2">DDE transposase</fullName>
    </submittedName>
</protein>
<feature type="domain" description="Transposase IS204/IS1001/IS1096/IS1165 DDE" evidence="1">
    <location>
        <begin position="56"/>
        <end position="284"/>
    </location>
</feature>
<name>A0A4Q5LNH5_9BACT</name>
<evidence type="ECO:0000259" key="1">
    <source>
        <dbReference type="Pfam" id="PF01610"/>
    </source>
</evidence>
<proteinExistence type="predicted"/>
<organism evidence="2 3">
    <name type="scientific">Emticicia agri</name>
    <dbReference type="NCBI Taxonomy" id="2492393"/>
    <lineage>
        <taxon>Bacteria</taxon>
        <taxon>Pseudomonadati</taxon>
        <taxon>Bacteroidota</taxon>
        <taxon>Cytophagia</taxon>
        <taxon>Cytophagales</taxon>
        <taxon>Leadbetterellaceae</taxon>
        <taxon>Emticicia</taxon>
    </lineage>
</organism>
<gene>
    <name evidence="2" type="ORF">EWM59_27440</name>
</gene>
<dbReference type="InterPro" id="IPR002560">
    <property type="entry name" value="Transposase_DDE"/>
</dbReference>
<dbReference type="EMBL" id="SEWF01000161">
    <property type="protein sequence ID" value="RYU90409.1"/>
    <property type="molecule type" value="Genomic_DNA"/>
</dbReference>
<sequence>MDSNADATQSIATYYGVNGKRLQEQYKNNLIDFKTWPQRSHAKKWLLFPQNIGKYLSIDETSLSDGELYTILTNKASKGKKGSIVAIIAGTKAETLIDVLQKIHVNLRKKVREITLDMAANMELIAKRTFPNATRVTDRFHVQKLATEALQEIRIKHRWEALDAENDAIELAKKTDTEYVPIVLSNGDTIKQLLARSRYVLYKKEKDWTENQKQRATLLFDLYPDIKQAYDLTMSLSHIFENTNDKLYGLTRLAKWHEKVRQAGFKSFNTVARSIQNHYKTIVN</sequence>
<reference evidence="2 3" key="1">
    <citation type="submission" date="2019-02" db="EMBL/GenBank/DDBJ databases">
        <title>Bacterial novel species Emticicia sp. 17J42-9 isolated from soil.</title>
        <authorList>
            <person name="Jung H.-Y."/>
        </authorList>
    </citation>
    <scope>NUCLEOTIDE SEQUENCE [LARGE SCALE GENOMIC DNA]</scope>
    <source>
        <strain evidence="2 3">17J42-9</strain>
    </source>
</reference>
<dbReference type="AlphaFoldDB" id="A0A4Q5LNH5"/>
<keyword evidence="3" id="KW-1185">Reference proteome</keyword>
<dbReference type="PANTHER" id="PTHR33498">
    <property type="entry name" value="TRANSPOSASE FOR INSERTION SEQUENCE ELEMENT IS1557"/>
    <property type="match status" value="1"/>
</dbReference>
<comment type="caution">
    <text evidence="2">The sequence shown here is derived from an EMBL/GenBank/DDBJ whole genome shotgun (WGS) entry which is preliminary data.</text>
</comment>
<evidence type="ECO:0000313" key="2">
    <source>
        <dbReference type="EMBL" id="RYU90409.1"/>
    </source>
</evidence>
<dbReference type="OrthoDB" id="2110692at2"/>
<evidence type="ECO:0000313" key="3">
    <source>
        <dbReference type="Proteomes" id="UP000293162"/>
    </source>
</evidence>
<dbReference type="Proteomes" id="UP000293162">
    <property type="component" value="Unassembled WGS sequence"/>
</dbReference>
<accession>A0A4Q5LNH5</accession>
<dbReference type="PANTHER" id="PTHR33498:SF1">
    <property type="entry name" value="TRANSPOSASE FOR INSERTION SEQUENCE ELEMENT IS1557"/>
    <property type="match status" value="1"/>
</dbReference>
<feature type="non-terminal residue" evidence="2">
    <location>
        <position position="284"/>
    </location>
</feature>